<accession>A0A1G9JDP7</accession>
<dbReference type="OrthoDB" id="9807664at2"/>
<feature type="binding site" evidence="1">
    <location>
        <position position="5"/>
    </location>
    <ligand>
        <name>Zn(2+)</name>
        <dbReference type="ChEBI" id="CHEBI:29105"/>
    </ligand>
</feature>
<evidence type="ECO:0000313" key="3">
    <source>
        <dbReference type="Proteomes" id="UP000198510"/>
    </source>
</evidence>
<organism evidence="2 3">
    <name type="scientific">Catalinimonas alkaloidigena</name>
    <dbReference type="NCBI Taxonomy" id="1075417"/>
    <lineage>
        <taxon>Bacteria</taxon>
        <taxon>Pseudomonadati</taxon>
        <taxon>Bacteroidota</taxon>
        <taxon>Cytophagia</taxon>
        <taxon>Cytophagales</taxon>
        <taxon>Catalimonadaceae</taxon>
        <taxon>Catalinimonas</taxon>
    </lineage>
</organism>
<name>A0A1G9JDP7_9BACT</name>
<feature type="binding site" evidence="1">
    <location>
        <position position="19"/>
    </location>
    <ligand>
        <name>Zn(2+)</name>
        <dbReference type="ChEBI" id="CHEBI:29105"/>
    </ligand>
</feature>
<protein>
    <submittedName>
        <fullName evidence="2">DNA-3-methyladenine glycosylase I</fullName>
    </submittedName>
</protein>
<sequence>MKTRCTWAEGKFPAYALYHDEEWGVPVFDDRKHFEFLVLEAAQAGLSWATVLRRREGYRRAFADFDPGQVARFDEARIEALCQDASIIRNRAKIRATVHNAHRFLELQQEFGSFSTYLWGFVDGKPIVNTWASSAEVPARTALSDRVSADLQKRGFKFVGSVVIYAHLQACGLVNDHTTDCYRWAQVQH</sequence>
<feature type="binding site" evidence="1">
    <location>
        <position position="177"/>
    </location>
    <ligand>
        <name>Zn(2+)</name>
        <dbReference type="ChEBI" id="CHEBI:29105"/>
    </ligand>
</feature>
<dbReference type="Pfam" id="PF03352">
    <property type="entry name" value="Adenine_glyco"/>
    <property type="match status" value="1"/>
</dbReference>
<evidence type="ECO:0000313" key="2">
    <source>
        <dbReference type="EMBL" id="SDL35757.1"/>
    </source>
</evidence>
<dbReference type="Proteomes" id="UP000198510">
    <property type="component" value="Unassembled WGS sequence"/>
</dbReference>
<dbReference type="Gene3D" id="1.10.340.30">
    <property type="entry name" value="Hypothetical protein, domain 2"/>
    <property type="match status" value="1"/>
</dbReference>
<dbReference type="RefSeq" id="WP_089683452.1">
    <property type="nucleotide sequence ID" value="NZ_FNFO01000005.1"/>
</dbReference>
<dbReference type="SUPFAM" id="SSF48150">
    <property type="entry name" value="DNA-glycosylase"/>
    <property type="match status" value="1"/>
</dbReference>
<proteinExistence type="predicted"/>
<keyword evidence="3" id="KW-1185">Reference proteome</keyword>
<dbReference type="GO" id="GO:0008725">
    <property type="term" value="F:DNA-3-methyladenine glycosylase activity"/>
    <property type="evidence" value="ECO:0007669"/>
    <property type="project" value="InterPro"/>
</dbReference>
<dbReference type="AlphaFoldDB" id="A0A1G9JDP7"/>
<dbReference type="InterPro" id="IPR011257">
    <property type="entry name" value="DNA_glycosylase"/>
</dbReference>
<keyword evidence="1" id="KW-0479">Metal-binding</keyword>
<gene>
    <name evidence="2" type="ORF">SAMN05421823_105288</name>
</gene>
<dbReference type="PANTHER" id="PTHR31116">
    <property type="entry name" value="OS04G0501200 PROTEIN"/>
    <property type="match status" value="1"/>
</dbReference>
<evidence type="ECO:0000256" key="1">
    <source>
        <dbReference type="PIRSR" id="PIRSR605019-1"/>
    </source>
</evidence>
<dbReference type="GO" id="GO:0006284">
    <property type="term" value="P:base-excision repair"/>
    <property type="evidence" value="ECO:0007669"/>
    <property type="project" value="InterPro"/>
</dbReference>
<dbReference type="GO" id="GO:0046872">
    <property type="term" value="F:metal ion binding"/>
    <property type="evidence" value="ECO:0007669"/>
    <property type="project" value="UniProtKB-KW"/>
</dbReference>
<dbReference type="PANTHER" id="PTHR31116:SF29">
    <property type="entry name" value="DNA GLYCOSYLASE SUPERFAMILY PROTEIN"/>
    <property type="match status" value="1"/>
</dbReference>
<feature type="binding site" evidence="1">
    <location>
        <position position="181"/>
    </location>
    <ligand>
        <name>Zn(2+)</name>
        <dbReference type="ChEBI" id="CHEBI:29105"/>
    </ligand>
</feature>
<dbReference type="EMBL" id="FNFO01000005">
    <property type="protein sequence ID" value="SDL35757.1"/>
    <property type="molecule type" value="Genomic_DNA"/>
</dbReference>
<dbReference type="STRING" id="1075417.SAMN05421823_105288"/>
<reference evidence="2 3" key="1">
    <citation type="submission" date="2016-10" db="EMBL/GenBank/DDBJ databases">
        <authorList>
            <person name="de Groot N.N."/>
        </authorList>
    </citation>
    <scope>NUCLEOTIDE SEQUENCE [LARGE SCALE GENOMIC DNA]</scope>
    <source>
        <strain evidence="2 3">DSM 25186</strain>
    </source>
</reference>
<keyword evidence="1" id="KW-0862">Zinc</keyword>
<dbReference type="InterPro" id="IPR005019">
    <property type="entry name" value="Adenine_glyco"/>
</dbReference>